<evidence type="ECO:0008006" key="6">
    <source>
        <dbReference type="Google" id="ProtNLM"/>
    </source>
</evidence>
<evidence type="ECO:0000256" key="2">
    <source>
        <dbReference type="ARBA" id="ARBA00022614"/>
    </source>
</evidence>
<feature type="non-terminal residue" evidence="4">
    <location>
        <position position="1"/>
    </location>
</feature>
<dbReference type="InterPro" id="IPR032675">
    <property type="entry name" value="LRR_dom_sf"/>
</dbReference>
<dbReference type="GO" id="GO:0048471">
    <property type="term" value="C:perinuclear region of cytoplasm"/>
    <property type="evidence" value="ECO:0007669"/>
    <property type="project" value="TreeGrafter"/>
</dbReference>
<keyword evidence="2" id="KW-0433">Leucine-rich repeat</keyword>
<evidence type="ECO:0000256" key="1">
    <source>
        <dbReference type="ARBA" id="ARBA00022468"/>
    </source>
</evidence>
<organism evidence="4 5">
    <name type="scientific">Chrysochromulina tobinii</name>
    <dbReference type="NCBI Taxonomy" id="1460289"/>
    <lineage>
        <taxon>Eukaryota</taxon>
        <taxon>Haptista</taxon>
        <taxon>Haptophyta</taxon>
        <taxon>Prymnesiophyceae</taxon>
        <taxon>Prymnesiales</taxon>
        <taxon>Chrysochromulinaceae</taxon>
        <taxon>Chrysochromulina</taxon>
    </lineage>
</organism>
<comment type="caution">
    <text evidence="4">The sequence shown here is derived from an EMBL/GenBank/DDBJ whole genome shotgun (WGS) entry which is preliminary data.</text>
</comment>
<dbReference type="GO" id="GO:0006913">
    <property type="term" value="P:nucleocytoplasmic transport"/>
    <property type="evidence" value="ECO:0007669"/>
    <property type="project" value="TreeGrafter"/>
</dbReference>
<dbReference type="InterPro" id="IPR001611">
    <property type="entry name" value="Leu-rich_rpt"/>
</dbReference>
<dbReference type="AlphaFoldDB" id="A0A0M0J8V2"/>
<reference evidence="5" key="1">
    <citation type="journal article" date="2015" name="PLoS Genet.">
        <title>Genome Sequence and Transcriptome Analyses of Chrysochromulina tobin: Metabolic Tools for Enhanced Algal Fitness in the Prominent Order Prymnesiales (Haptophyceae).</title>
        <authorList>
            <person name="Hovde B.T."/>
            <person name="Deodato C.R."/>
            <person name="Hunsperger H.M."/>
            <person name="Ryken S.A."/>
            <person name="Yost W."/>
            <person name="Jha R.K."/>
            <person name="Patterson J."/>
            <person name="Monnat R.J. Jr."/>
            <person name="Barlow S.B."/>
            <person name="Starkenburg S.R."/>
            <person name="Cattolico R.A."/>
        </authorList>
    </citation>
    <scope>NUCLEOTIDE SEQUENCE</scope>
    <source>
        <strain evidence="5">CCMP291</strain>
    </source>
</reference>
<dbReference type="GO" id="GO:0005829">
    <property type="term" value="C:cytosol"/>
    <property type="evidence" value="ECO:0007669"/>
    <property type="project" value="TreeGrafter"/>
</dbReference>
<dbReference type="SMART" id="SM00368">
    <property type="entry name" value="LRR_RI"/>
    <property type="match status" value="7"/>
</dbReference>
<dbReference type="GO" id="GO:0005634">
    <property type="term" value="C:nucleus"/>
    <property type="evidence" value="ECO:0007669"/>
    <property type="project" value="TreeGrafter"/>
</dbReference>
<proteinExistence type="predicted"/>
<dbReference type="PANTHER" id="PTHR24113">
    <property type="entry name" value="RAN GTPASE-ACTIVATING PROTEIN 1"/>
    <property type="match status" value="1"/>
</dbReference>
<protein>
    <recommendedName>
        <fullName evidence="6">Protein nlrc3</fullName>
    </recommendedName>
</protein>
<dbReference type="Pfam" id="PF13516">
    <property type="entry name" value="LRR_6"/>
    <property type="match status" value="3"/>
</dbReference>
<gene>
    <name evidence="4" type="ORF">Ctob_000978</name>
</gene>
<sequence>EAAVDESRLLYDALATALAASRSLEELDASSGALGVIGVLQLVVPLLESEACVLRRLACSALPRAAIPSLTASLSLNRTLRTLKLGMNCLDVGAARLLARAIERHAALTCLTLEHNQTLDSGAAALGATLVTNQLRTLSVAFTGAADGACEALALAIALRRPLADLCLCGNGVGPSGVGALSTALEAAGCEGCLTALNLSANQRLDVSSVRAIARALPCTRLVELQLAGVSAWDERPRVHGMSAHACGVLAAALPGCPTLERLDLSMNPFGDMGAWGLAWALPECSRLRELDLSSCEVGDDGADELLEALDANTTLATLDLRGNKIHPKHVLGRDVARVRLEFQRPVLSSVFAV</sequence>
<name>A0A0M0J8V2_9EUKA</name>
<keyword evidence="1" id="KW-0343">GTPase activation</keyword>
<dbReference type="EMBL" id="JWZX01003229">
    <property type="protein sequence ID" value="KOO23001.1"/>
    <property type="molecule type" value="Genomic_DNA"/>
</dbReference>
<dbReference type="Proteomes" id="UP000037460">
    <property type="component" value="Unassembled WGS sequence"/>
</dbReference>
<dbReference type="GO" id="GO:0031267">
    <property type="term" value="F:small GTPase binding"/>
    <property type="evidence" value="ECO:0007669"/>
    <property type="project" value="TreeGrafter"/>
</dbReference>
<dbReference type="SUPFAM" id="SSF52047">
    <property type="entry name" value="RNI-like"/>
    <property type="match status" value="1"/>
</dbReference>
<dbReference type="InterPro" id="IPR027038">
    <property type="entry name" value="RanGap"/>
</dbReference>
<evidence type="ECO:0000313" key="4">
    <source>
        <dbReference type="EMBL" id="KOO23001.1"/>
    </source>
</evidence>
<dbReference type="PANTHER" id="PTHR24113:SF12">
    <property type="entry name" value="RAN GTPASE-ACTIVATING PROTEIN 1"/>
    <property type="match status" value="1"/>
</dbReference>
<keyword evidence="5" id="KW-1185">Reference proteome</keyword>
<accession>A0A0M0J8V2</accession>
<dbReference type="GO" id="GO:0005096">
    <property type="term" value="F:GTPase activator activity"/>
    <property type="evidence" value="ECO:0007669"/>
    <property type="project" value="UniProtKB-KW"/>
</dbReference>
<evidence type="ECO:0000313" key="5">
    <source>
        <dbReference type="Proteomes" id="UP000037460"/>
    </source>
</evidence>
<evidence type="ECO:0000256" key="3">
    <source>
        <dbReference type="ARBA" id="ARBA00022737"/>
    </source>
</evidence>
<dbReference type="Gene3D" id="3.80.10.10">
    <property type="entry name" value="Ribonuclease Inhibitor"/>
    <property type="match status" value="2"/>
</dbReference>
<keyword evidence="3" id="KW-0677">Repeat</keyword>